<gene>
    <name evidence="2" type="primary">ciaI</name>
    <name evidence="2" type="ORF">BB944_02470</name>
    <name evidence="3" type="ORF">FBI24_08510</name>
</gene>
<dbReference type="AlphaFoldDB" id="A0A5T0E9M7"/>
<proteinExistence type="predicted"/>
<dbReference type="NCBIfam" id="NF041456">
    <property type="entry name" value="surv_prot_CiaI"/>
    <property type="match status" value="1"/>
</dbReference>
<dbReference type="EMBL" id="AACIKK010000026">
    <property type="protein sequence ID" value="EAK6987509.1"/>
    <property type="molecule type" value="Genomic_DNA"/>
</dbReference>
<feature type="compositionally biased region" description="Basic and acidic residues" evidence="1">
    <location>
        <begin position="164"/>
        <end position="181"/>
    </location>
</feature>
<evidence type="ECO:0000313" key="3">
    <source>
        <dbReference type="EMBL" id="EAK6987509.1"/>
    </source>
</evidence>
<comment type="caution">
    <text evidence="2">The sequence shown here is derived from an EMBL/GenBank/DDBJ whole genome shotgun (WGS) entry which is preliminary data.</text>
</comment>
<evidence type="ECO:0000256" key="1">
    <source>
        <dbReference type="SAM" id="MobiDB-lite"/>
    </source>
</evidence>
<name>A0A5T0E9M7_CAMCO</name>
<reference evidence="2" key="1">
    <citation type="submission" date="2018-05" db="EMBL/GenBank/DDBJ databases">
        <authorList>
            <consortium name="NARMS: The National Antimicrobial Resistance Monitoring System"/>
        </authorList>
    </citation>
    <scope>NUCLEOTIDE SEQUENCE</scope>
    <source>
        <strain evidence="3">FSIS11920201</strain>
        <strain evidence="2">FSIS1607015</strain>
    </source>
</reference>
<organism evidence="2">
    <name type="scientific">Campylobacter coli</name>
    <dbReference type="NCBI Taxonomy" id="195"/>
    <lineage>
        <taxon>Bacteria</taxon>
        <taxon>Pseudomonadati</taxon>
        <taxon>Campylobacterota</taxon>
        <taxon>Epsilonproteobacteria</taxon>
        <taxon>Campylobacterales</taxon>
        <taxon>Campylobacteraceae</taxon>
        <taxon>Campylobacter</taxon>
    </lineage>
</organism>
<accession>A0A5T0E9M7</accession>
<evidence type="ECO:0000313" key="2">
    <source>
        <dbReference type="EMBL" id="EAJ7778856.1"/>
    </source>
</evidence>
<dbReference type="RefSeq" id="WP_061467036.1">
    <property type="nucleotide sequence ID" value="NZ_LKCS01000008.1"/>
</dbReference>
<protein>
    <submittedName>
        <fullName evidence="2">Intracellular survival protein CiaI</fullName>
    </submittedName>
</protein>
<dbReference type="InterPro" id="IPR048139">
    <property type="entry name" value="CiaI"/>
</dbReference>
<feature type="region of interest" description="Disordered" evidence="1">
    <location>
        <begin position="164"/>
        <end position="187"/>
    </location>
</feature>
<sequence length="187" mass="21375">MQIDASKNQSFSMDYTTKSGKHLALSMYDNQSLSYSNDEEGKSLNLKRQYGFSFTFEGSKLTQADLDEIKNAMKEVEPMIKDFLANSKVGELKPKEIIESAMQMANVLPTPNDENHQNAIMNNFTNKLSDLLKQNQSNDKDINTSMLEDSKKLLDEVLEQMKKQLEKQQEKAKENQDKTDDSLNLYA</sequence>
<dbReference type="EMBL" id="AACAQG010000005">
    <property type="protein sequence ID" value="EAJ7778856.1"/>
    <property type="molecule type" value="Genomic_DNA"/>
</dbReference>